<dbReference type="PANTHER" id="PTHR14024">
    <property type="entry name" value="PERILIPIN"/>
    <property type="match status" value="1"/>
</dbReference>
<feature type="region of interest" description="Disordered" evidence="4">
    <location>
        <begin position="60"/>
        <end position="105"/>
    </location>
</feature>
<name>A0AA35LMC6_9SAUR</name>
<dbReference type="Proteomes" id="UP001178461">
    <property type="component" value="Chromosome 18"/>
</dbReference>
<dbReference type="Pfam" id="PF03036">
    <property type="entry name" value="Perilipin"/>
    <property type="match status" value="1"/>
</dbReference>
<feature type="region of interest" description="Disordered" evidence="4">
    <location>
        <begin position="200"/>
        <end position="287"/>
    </location>
</feature>
<evidence type="ECO:0000256" key="1">
    <source>
        <dbReference type="ARBA" id="ARBA00004502"/>
    </source>
</evidence>
<keyword evidence="6" id="KW-1185">Reference proteome</keyword>
<dbReference type="InterPro" id="IPR004279">
    <property type="entry name" value="Perilipin"/>
</dbReference>
<evidence type="ECO:0000313" key="6">
    <source>
        <dbReference type="Proteomes" id="UP001178461"/>
    </source>
</evidence>
<dbReference type="Gene3D" id="1.20.120.340">
    <property type="entry name" value="Flagellar protein FliS"/>
    <property type="match status" value="1"/>
</dbReference>
<dbReference type="GO" id="GO:0005829">
    <property type="term" value="C:cytosol"/>
    <property type="evidence" value="ECO:0007669"/>
    <property type="project" value="TreeGrafter"/>
</dbReference>
<gene>
    <name evidence="5" type="ORF">PODLI_1B035916</name>
</gene>
<accession>A0AA35LMC6</accession>
<dbReference type="PANTHER" id="PTHR14024:SF11">
    <property type="entry name" value="PERILIPIN-3"/>
    <property type="match status" value="1"/>
</dbReference>
<dbReference type="GO" id="GO:0005811">
    <property type="term" value="C:lipid droplet"/>
    <property type="evidence" value="ECO:0007669"/>
    <property type="project" value="UniProtKB-SubCell"/>
</dbReference>
<feature type="compositionally biased region" description="Pro residues" evidence="4">
    <location>
        <begin position="350"/>
        <end position="359"/>
    </location>
</feature>
<feature type="region of interest" description="Disordered" evidence="4">
    <location>
        <begin position="700"/>
        <end position="751"/>
    </location>
</feature>
<feature type="compositionally biased region" description="Pro residues" evidence="4">
    <location>
        <begin position="242"/>
        <end position="254"/>
    </location>
</feature>
<proteinExistence type="inferred from homology"/>
<feature type="compositionally biased region" description="Polar residues" evidence="4">
    <location>
        <begin position="63"/>
        <end position="77"/>
    </location>
</feature>
<dbReference type="GO" id="GO:0019915">
    <property type="term" value="P:lipid storage"/>
    <property type="evidence" value="ECO:0007669"/>
    <property type="project" value="TreeGrafter"/>
</dbReference>
<comment type="subcellular location">
    <subcellularLocation>
        <location evidence="1">Lipid droplet</location>
    </subcellularLocation>
</comment>
<dbReference type="GO" id="GO:0010890">
    <property type="term" value="P:positive regulation of triglyceride storage"/>
    <property type="evidence" value="ECO:0007669"/>
    <property type="project" value="TreeGrafter"/>
</dbReference>
<dbReference type="EMBL" id="OX395144">
    <property type="protein sequence ID" value="CAI5798935.1"/>
    <property type="molecule type" value="Genomic_DNA"/>
</dbReference>
<protein>
    <submittedName>
        <fullName evidence="5">Uncharacterized protein</fullName>
    </submittedName>
</protein>
<organism evidence="5 6">
    <name type="scientific">Podarcis lilfordi</name>
    <name type="common">Lilford's wall lizard</name>
    <dbReference type="NCBI Taxonomy" id="74358"/>
    <lineage>
        <taxon>Eukaryota</taxon>
        <taxon>Metazoa</taxon>
        <taxon>Chordata</taxon>
        <taxon>Craniata</taxon>
        <taxon>Vertebrata</taxon>
        <taxon>Euteleostomi</taxon>
        <taxon>Lepidosauria</taxon>
        <taxon>Squamata</taxon>
        <taxon>Bifurcata</taxon>
        <taxon>Unidentata</taxon>
        <taxon>Episquamata</taxon>
        <taxon>Laterata</taxon>
        <taxon>Lacertibaenia</taxon>
        <taxon>Lacertidae</taxon>
        <taxon>Podarcis</taxon>
    </lineage>
</organism>
<evidence type="ECO:0000313" key="5">
    <source>
        <dbReference type="EMBL" id="CAI5798935.1"/>
    </source>
</evidence>
<sequence length="751" mass="83332">MAALEIDVPFRFSSFLIFPNLNPVPHVSFCKRFLSGGENGIVEPFNLFRALGLVSSSDEHHVTSASKDPSVNTPGTRTQEDELSDTTLHNPSWPPETTNPHTTSSILCVPDEAIRRISTTTKSNSLAPSTTRYLTTEAQSRLERQPSQDEELLGTNENELVMQMTISEYELFPGLGDSFSQEGPGSGLRHSFEEQLTAYRAPQNKITSHQELPEEEDEEWKEASAENLPGEKGSQEYVLASSPPPEPMLPPPPAEGELVTPLTAPEREWLPPPTPPQRGRMTPPVPPLQSEWVIFERTLIERERVTPVTPPTERGSHGSLPPSPQVLPVVPQPRDEEPQLAAPTEIAATPQPPLPGPDPQPEKARTPPRQTSEEEPLIPWASATNAFSVFQTVEKALPARVDPAPSDMTRFKPKAAALTQRGKDKTFHDAMEDIASQIKDASTSSMANSINSFVDSPIGKVFANTIDRALQKSEEWMNYYLPLPDTSAADAGGKKEERDTSKDDLCKEGCFMRINFLSTQLRNRAFRFVLHRLKATRKNTNEQLSRLDQVLNMLDHSLSPGPSSFQKVSESLSNILPQWNTKMEAPSQKPSVVQKSLSLMPEQLEMKALTMTRVLADELYTTYRNLLPHVAELPAHLQEKVTQVYQSMEELHSHLSSVASLRDLPTYLILQSRERISVARENLDELLDFMAQSQAGQWLSQPSTSRVGLPSAGVRPPITGNAESRGEEEGSTSWQHSPPHPPPSYPKDSQL</sequence>
<evidence type="ECO:0000256" key="3">
    <source>
        <dbReference type="ARBA" id="ARBA00022677"/>
    </source>
</evidence>
<dbReference type="AlphaFoldDB" id="A0AA35LMC6"/>
<evidence type="ECO:0000256" key="2">
    <source>
        <dbReference type="ARBA" id="ARBA00006311"/>
    </source>
</evidence>
<comment type="similarity">
    <text evidence="2">Belongs to the perilipin family.</text>
</comment>
<evidence type="ECO:0000256" key="4">
    <source>
        <dbReference type="SAM" id="MobiDB-lite"/>
    </source>
</evidence>
<reference evidence="5" key="1">
    <citation type="submission" date="2022-12" db="EMBL/GenBank/DDBJ databases">
        <authorList>
            <person name="Alioto T."/>
            <person name="Alioto T."/>
            <person name="Gomez Garrido J."/>
        </authorList>
    </citation>
    <scope>NUCLEOTIDE SEQUENCE</scope>
</reference>
<feature type="compositionally biased region" description="Polar residues" evidence="4">
    <location>
        <begin position="85"/>
        <end position="105"/>
    </location>
</feature>
<feature type="region of interest" description="Disordered" evidence="4">
    <location>
        <begin position="300"/>
        <end position="376"/>
    </location>
</feature>
<keyword evidence="3" id="KW-0551">Lipid droplet</keyword>
<dbReference type="SUPFAM" id="SSF109775">
    <property type="entry name" value="Mannose-6-phosphate receptor binding protein 1 (Tip47), C-terminal domain"/>
    <property type="match status" value="1"/>
</dbReference>